<feature type="region of interest" description="Disordered" evidence="1">
    <location>
        <begin position="1"/>
        <end position="21"/>
    </location>
</feature>
<proteinExistence type="predicted"/>
<evidence type="ECO:0000313" key="2">
    <source>
        <dbReference type="EMBL" id="MFC1418702.1"/>
    </source>
</evidence>
<evidence type="ECO:0008006" key="4">
    <source>
        <dbReference type="Google" id="ProtNLM"/>
    </source>
</evidence>
<dbReference type="RefSeq" id="WP_380537498.1">
    <property type="nucleotide sequence ID" value="NZ_JBHFAB010000013.1"/>
</dbReference>
<dbReference type="EMBL" id="JBHFAB010000013">
    <property type="protein sequence ID" value="MFC1418702.1"/>
    <property type="molecule type" value="Genomic_DNA"/>
</dbReference>
<dbReference type="Proteomes" id="UP001592531">
    <property type="component" value="Unassembled WGS sequence"/>
</dbReference>
<evidence type="ECO:0000256" key="1">
    <source>
        <dbReference type="SAM" id="MobiDB-lite"/>
    </source>
</evidence>
<name>A0ABV6VYX6_9ACTN</name>
<reference evidence="2 3" key="1">
    <citation type="submission" date="2024-09" db="EMBL/GenBank/DDBJ databases">
        <authorList>
            <person name="Lee S.D."/>
        </authorList>
    </citation>
    <scope>NUCLEOTIDE SEQUENCE [LARGE SCALE GENOMIC DNA]</scope>
    <source>
        <strain evidence="2 3">N8-3</strain>
    </source>
</reference>
<keyword evidence="3" id="KW-1185">Reference proteome</keyword>
<sequence length="287" mass="29619">MTAWEIAESASRAKGPSAPSEDRLTLATSGWIAAIDGATDKSGRDYGGMTGGARAADCVAETLSSLPAGTAPAEAVARITQGLADLRAKWDIPLDDPVAPSAVAAVLVPDLELVWRVGDVHIALRTADTWTYHAAGKTVDDVLAGARAAYLHCLLASGRTADELADTDPGRALILPVLEQQGRLANQSGPYGYGVLDGTSVPESYVEVFPLAGVEEVVLATDGYLSAAPALDAAESALALSLSEDPLRMTTHPGTKGVKPGASSFDDRTYIRLLRRTGAAGPATVEA</sequence>
<accession>A0ABV6VYX6</accession>
<comment type="caution">
    <text evidence="2">The sequence shown here is derived from an EMBL/GenBank/DDBJ whole genome shotgun (WGS) entry which is preliminary data.</text>
</comment>
<gene>
    <name evidence="2" type="ORF">ACEZDE_18990</name>
</gene>
<organism evidence="2 3">
    <name type="scientific">Streptacidiphilus cavernicola</name>
    <dbReference type="NCBI Taxonomy" id="3342716"/>
    <lineage>
        <taxon>Bacteria</taxon>
        <taxon>Bacillati</taxon>
        <taxon>Actinomycetota</taxon>
        <taxon>Actinomycetes</taxon>
        <taxon>Kitasatosporales</taxon>
        <taxon>Streptomycetaceae</taxon>
        <taxon>Streptacidiphilus</taxon>
    </lineage>
</organism>
<protein>
    <recommendedName>
        <fullName evidence="4">Protein phosphatase 2C domain-containing protein</fullName>
    </recommendedName>
</protein>
<evidence type="ECO:0000313" key="3">
    <source>
        <dbReference type="Proteomes" id="UP001592531"/>
    </source>
</evidence>